<dbReference type="PANTHER" id="PTHR43235:SF1">
    <property type="entry name" value="GLUTAMINE AMIDOTRANSFERASE PB2B2.05-RELATED"/>
    <property type="match status" value="1"/>
</dbReference>
<organism evidence="1 2">
    <name type="scientific">Flintibacter faecis</name>
    <dbReference type="NCBI Taxonomy" id="2763047"/>
    <lineage>
        <taxon>Bacteria</taxon>
        <taxon>Bacillati</taxon>
        <taxon>Bacillota</taxon>
        <taxon>Clostridia</taxon>
        <taxon>Eubacteriales</taxon>
        <taxon>Flintibacter</taxon>
    </lineage>
</organism>
<comment type="caution">
    <text evidence="1">The sequence shown here is derived from an EMBL/GenBank/DDBJ whole genome shotgun (WGS) entry which is preliminary data.</text>
</comment>
<keyword evidence="2" id="KW-1185">Reference proteome</keyword>
<reference evidence="1" key="1">
    <citation type="submission" date="2020-08" db="EMBL/GenBank/DDBJ databases">
        <title>Genome public.</title>
        <authorList>
            <person name="Liu C."/>
            <person name="Sun Q."/>
        </authorList>
    </citation>
    <scope>NUCLEOTIDE SEQUENCE</scope>
    <source>
        <strain evidence="1">BX5</strain>
    </source>
</reference>
<proteinExistence type="predicted"/>
<accession>A0A8J6J621</accession>
<dbReference type="InterPro" id="IPR029062">
    <property type="entry name" value="Class_I_gatase-like"/>
</dbReference>
<evidence type="ECO:0000313" key="1">
    <source>
        <dbReference type="EMBL" id="MBC5717787.1"/>
    </source>
</evidence>
<dbReference type="PANTHER" id="PTHR43235">
    <property type="entry name" value="GLUTAMINE AMIDOTRANSFERASE PB2B2.05-RELATED"/>
    <property type="match status" value="1"/>
</dbReference>
<dbReference type="SUPFAM" id="SSF52317">
    <property type="entry name" value="Class I glutamine amidotransferase-like"/>
    <property type="match status" value="1"/>
</dbReference>
<dbReference type="GO" id="GO:0006598">
    <property type="term" value="P:polyamine catabolic process"/>
    <property type="evidence" value="ECO:0007669"/>
    <property type="project" value="TreeGrafter"/>
</dbReference>
<dbReference type="Proteomes" id="UP000602260">
    <property type="component" value="Unassembled WGS sequence"/>
</dbReference>
<dbReference type="Pfam" id="PF07722">
    <property type="entry name" value="Peptidase_C26"/>
    <property type="match status" value="1"/>
</dbReference>
<dbReference type="InterPro" id="IPR011697">
    <property type="entry name" value="Peptidase_C26"/>
</dbReference>
<dbReference type="Gene3D" id="3.40.50.880">
    <property type="match status" value="1"/>
</dbReference>
<dbReference type="RefSeq" id="WP_186878966.1">
    <property type="nucleotide sequence ID" value="NZ_JACOPN010000007.1"/>
</dbReference>
<dbReference type="EMBL" id="JACOPN010000007">
    <property type="protein sequence ID" value="MBC5717787.1"/>
    <property type="molecule type" value="Genomic_DNA"/>
</dbReference>
<keyword evidence="1" id="KW-0378">Hydrolase</keyword>
<name>A0A8J6J621_9FIRM</name>
<dbReference type="GO" id="GO:0033969">
    <property type="term" value="F:gamma-glutamyl-gamma-aminobutyrate hydrolase activity"/>
    <property type="evidence" value="ECO:0007669"/>
    <property type="project" value="TreeGrafter"/>
</dbReference>
<gene>
    <name evidence="1" type="ORF">H8S55_10695</name>
</gene>
<dbReference type="GO" id="GO:0005829">
    <property type="term" value="C:cytosol"/>
    <property type="evidence" value="ECO:0007669"/>
    <property type="project" value="TreeGrafter"/>
</dbReference>
<evidence type="ECO:0000313" key="2">
    <source>
        <dbReference type="Proteomes" id="UP000602260"/>
    </source>
</evidence>
<dbReference type="PROSITE" id="PS51273">
    <property type="entry name" value="GATASE_TYPE_1"/>
    <property type="match status" value="1"/>
</dbReference>
<dbReference type="InterPro" id="IPR044668">
    <property type="entry name" value="PuuD-like"/>
</dbReference>
<dbReference type="AlphaFoldDB" id="A0A8J6J621"/>
<protein>
    <submittedName>
        <fullName evidence="1">Gamma-glutamyl-gamma-aminobutyrate hydrolase family protein</fullName>
    </submittedName>
</protein>
<sequence length="229" mass="24846">MSEPRPRIQLSCERGASAAYADAVTAAGGIPCPGHSPEPDLSCAGLVLCGGGDLDPELFGWPQAGGDPPDRERDVAELALFRAFHQAGRPILGICRGMQVIAAALGGGLIQDLPPEQGIFHRGTRRDDARHPVRTREGSWLAGLYGSILHTNSFHHQAVADPGFGMVITAWSEGGVAEAMEHERLPILGVQFHPERMAYTRRRPDCDGGEAIWEYFLERCREVAHGEHR</sequence>